<comment type="caution">
    <text evidence="2">The sequence shown here is derived from an EMBL/GenBank/DDBJ whole genome shotgun (WGS) entry which is preliminary data.</text>
</comment>
<dbReference type="PROSITE" id="PS50995">
    <property type="entry name" value="HTH_MARR_2"/>
    <property type="match status" value="1"/>
</dbReference>
<name>A0A9W6R7H6_9PSEU</name>
<protein>
    <recommendedName>
        <fullName evidence="1">HTH marR-type domain-containing protein</fullName>
    </recommendedName>
</protein>
<dbReference type="Gene3D" id="1.10.10.10">
    <property type="entry name" value="Winged helix-like DNA-binding domain superfamily/Winged helix DNA-binding domain"/>
    <property type="match status" value="1"/>
</dbReference>
<dbReference type="InterPro" id="IPR036388">
    <property type="entry name" value="WH-like_DNA-bd_sf"/>
</dbReference>
<dbReference type="SUPFAM" id="SSF46785">
    <property type="entry name" value="Winged helix' DNA-binding domain"/>
    <property type="match status" value="1"/>
</dbReference>
<evidence type="ECO:0000313" key="2">
    <source>
        <dbReference type="EMBL" id="GLY70213.1"/>
    </source>
</evidence>
<dbReference type="PANTHER" id="PTHR39515:SF2">
    <property type="entry name" value="HTH-TYPE TRANSCRIPTIONAL REGULATOR RV0880"/>
    <property type="match status" value="1"/>
</dbReference>
<dbReference type="SMART" id="SM00347">
    <property type="entry name" value="HTH_MARR"/>
    <property type="match status" value="1"/>
</dbReference>
<dbReference type="InterPro" id="IPR036390">
    <property type="entry name" value="WH_DNA-bd_sf"/>
</dbReference>
<dbReference type="EMBL" id="BSTI01000021">
    <property type="protein sequence ID" value="GLY70213.1"/>
    <property type="molecule type" value="Genomic_DNA"/>
</dbReference>
<organism evidence="2 3">
    <name type="scientific">Amycolatopsis taiwanensis</name>
    <dbReference type="NCBI Taxonomy" id="342230"/>
    <lineage>
        <taxon>Bacteria</taxon>
        <taxon>Bacillati</taxon>
        <taxon>Actinomycetota</taxon>
        <taxon>Actinomycetes</taxon>
        <taxon>Pseudonocardiales</taxon>
        <taxon>Pseudonocardiaceae</taxon>
        <taxon>Amycolatopsis</taxon>
    </lineage>
</organism>
<accession>A0A9W6R7H6</accession>
<evidence type="ECO:0000313" key="3">
    <source>
        <dbReference type="Proteomes" id="UP001165136"/>
    </source>
</evidence>
<dbReference type="Pfam" id="PF01047">
    <property type="entry name" value="MarR"/>
    <property type="match status" value="1"/>
</dbReference>
<evidence type="ECO:0000259" key="1">
    <source>
        <dbReference type="PROSITE" id="PS50995"/>
    </source>
</evidence>
<proteinExistence type="predicted"/>
<dbReference type="GO" id="GO:0003700">
    <property type="term" value="F:DNA-binding transcription factor activity"/>
    <property type="evidence" value="ECO:0007669"/>
    <property type="project" value="InterPro"/>
</dbReference>
<dbReference type="InterPro" id="IPR000835">
    <property type="entry name" value="HTH_MarR-typ"/>
</dbReference>
<feature type="domain" description="HTH marR-type" evidence="1">
    <location>
        <begin position="1"/>
        <end position="104"/>
    </location>
</feature>
<gene>
    <name evidence="2" type="ORF">Atai01_68320</name>
</gene>
<dbReference type="AlphaFoldDB" id="A0A9W6R7H6"/>
<dbReference type="PANTHER" id="PTHR39515">
    <property type="entry name" value="CONSERVED PROTEIN"/>
    <property type="match status" value="1"/>
</dbReference>
<keyword evidence="3" id="KW-1185">Reference proteome</keyword>
<dbReference type="Proteomes" id="UP001165136">
    <property type="component" value="Unassembled WGS sequence"/>
</dbReference>
<sequence length="120" mass="13110">MALDRIVGGTAVSTSDLAAAEHMRPQPMAQIVSALERDGLIERRPDPADGRRNLIEATAKGREAVETASTLRDTWLAQALDQALDARQRNLVPELIELLNLLADADTVPPGRPPLRDVRR</sequence>
<reference evidence="2" key="1">
    <citation type="submission" date="2023-03" db="EMBL/GenBank/DDBJ databases">
        <title>Amycolatopsis taiwanensis NBRC 103393.</title>
        <authorList>
            <person name="Ichikawa N."/>
            <person name="Sato H."/>
            <person name="Tonouchi N."/>
        </authorList>
    </citation>
    <scope>NUCLEOTIDE SEQUENCE</scope>
    <source>
        <strain evidence="2">NBRC 103393</strain>
    </source>
</reference>
<dbReference type="InterPro" id="IPR052526">
    <property type="entry name" value="HTH-type_Bedaq_tolerance"/>
</dbReference>